<dbReference type="GO" id="GO:0016787">
    <property type="term" value="F:hydrolase activity"/>
    <property type="evidence" value="ECO:0007669"/>
    <property type="project" value="UniProtKB-KW"/>
</dbReference>
<dbReference type="GO" id="GO:0004518">
    <property type="term" value="F:nuclease activity"/>
    <property type="evidence" value="ECO:0007669"/>
    <property type="project" value="UniProtKB-KW"/>
</dbReference>
<proteinExistence type="predicted"/>
<evidence type="ECO:0000313" key="3">
    <source>
        <dbReference type="EMBL" id="QHU27555.1"/>
    </source>
</evidence>
<dbReference type="Pfam" id="PF04231">
    <property type="entry name" value="Endonuclease_1"/>
    <property type="match status" value="1"/>
</dbReference>
<sequence>MQHKMHTSIQYSNIIKDTILNDPKMPMIYTNKYLKKCIINGIADEARGTEGTEGTEGGTSISKNIARGVAKSNYNRQFVSAEHIYPQCLLDGKQSNDMHNIIKTLNTLNANRSNYKFHEDYDIKSKNWVELECNNYVNHKDKVFVPNNDSRGFISRAILYMYKEYNCNPKKIIDIEILKKWYYNFSPTIDERYHNDIIKRLQNKNNIFISNYNKKNKGIKKILDSL</sequence>
<dbReference type="EMBL" id="MN740459">
    <property type="protein sequence ID" value="QHU27555.1"/>
    <property type="molecule type" value="Genomic_DNA"/>
</dbReference>
<dbReference type="PANTHER" id="PTHR33607">
    <property type="entry name" value="ENDONUCLEASE-1"/>
    <property type="match status" value="1"/>
</dbReference>
<dbReference type="InterPro" id="IPR044925">
    <property type="entry name" value="His-Me_finger_sf"/>
</dbReference>
<accession>A0A6C0LBW1</accession>
<keyword evidence="2" id="KW-0378">Hydrolase</keyword>
<dbReference type="PANTHER" id="PTHR33607:SF2">
    <property type="entry name" value="ENDONUCLEASE-1"/>
    <property type="match status" value="1"/>
</dbReference>
<keyword evidence="1" id="KW-0540">Nuclease</keyword>
<name>A0A6C0LBW1_9ZZZZ</name>
<evidence type="ECO:0000256" key="2">
    <source>
        <dbReference type="ARBA" id="ARBA00022801"/>
    </source>
</evidence>
<dbReference type="InterPro" id="IPR007346">
    <property type="entry name" value="Endonuclease-I"/>
</dbReference>
<organism evidence="3">
    <name type="scientific">viral metagenome</name>
    <dbReference type="NCBI Taxonomy" id="1070528"/>
    <lineage>
        <taxon>unclassified sequences</taxon>
        <taxon>metagenomes</taxon>
        <taxon>organismal metagenomes</taxon>
    </lineage>
</organism>
<evidence type="ECO:0000256" key="1">
    <source>
        <dbReference type="ARBA" id="ARBA00022722"/>
    </source>
</evidence>
<dbReference type="SUPFAM" id="SSF54060">
    <property type="entry name" value="His-Me finger endonucleases"/>
    <property type="match status" value="1"/>
</dbReference>
<reference evidence="3" key="1">
    <citation type="journal article" date="2020" name="Nature">
        <title>Giant virus diversity and host interactions through global metagenomics.</title>
        <authorList>
            <person name="Schulz F."/>
            <person name="Roux S."/>
            <person name="Paez-Espino D."/>
            <person name="Jungbluth S."/>
            <person name="Walsh D.A."/>
            <person name="Denef V.J."/>
            <person name="McMahon K.D."/>
            <person name="Konstantinidis K.T."/>
            <person name="Eloe-Fadrosh E.A."/>
            <person name="Kyrpides N.C."/>
            <person name="Woyke T."/>
        </authorList>
    </citation>
    <scope>NUCLEOTIDE SEQUENCE</scope>
    <source>
        <strain evidence="3">GVMAG-M-3300027769-26</strain>
    </source>
</reference>
<dbReference type="AlphaFoldDB" id="A0A6C0LBW1"/>
<protein>
    <submittedName>
        <fullName evidence="3">Uncharacterized protein</fullName>
    </submittedName>
</protein>